<organism evidence="1 2">
    <name type="scientific">Candidatus Entotheonella gemina</name>
    <dbReference type="NCBI Taxonomy" id="1429439"/>
    <lineage>
        <taxon>Bacteria</taxon>
        <taxon>Pseudomonadati</taxon>
        <taxon>Nitrospinota/Tectimicrobiota group</taxon>
        <taxon>Candidatus Tectimicrobiota</taxon>
        <taxon>Candidatus Entotheonellia</taxon>
        <taxon>Candidatus Entotheonellales</taxon>
        <taxon>Candidatus Entotheonellaceae</taxon>
        <taxon>Candidatus Entotheonella</taxon>
    </lineage>
</organism>
<dbReference type="AlphaFoldDB" id="W4LF46"/>
<name>W4LF46_9BACT</name>
<dbReference type="Proteomes" id="UP000019140">
    <property type="component" value="Unassembled WGS sequence"/>
</dbReference>
<evidence type="ECO:0000313" key="1">
    <source>
        <dbReference type="EMBL" id="ETW96708.1"/>
    </source>
</evidence>
<dbReference type="EMBL" id="AZHX01002149">
    <property type="protein sequence ID" value="ETW96708.1"/>
    <property type="molecule type" value="Genomic_DNA"/>
</dbReference>
<gene>
    <name evidence="1" type="ORF">ETSY2_45955</name>
</gene>
<accession>W4LF46</accession>
<protein>
    <submittedName>
        <fullName evidence="1">Uncharacterized protein</fullName>
    </submittedName>
</protein>
<sequence length="52" mass="5526">MGGDTARYITSAEQVNKTGEAGQGPAPLIRGRAEDRLLEVIGPKAGWTRCRA</sequence>
<dbReference type="HOGENOM" id="CLU_3077934_0_0_7"/>
<reference evidence="1 2" key="1">
    <citation type="journal article" date="2014" name="Nature">
        <title>An environmental bacterial taxon with a large and distinct metabolic repertoire.</title>
        <authorList>
            <person name="Wilson M.C."/>
            <person name="Mori T."/>
            <person name="Ruckert C."/>
            <person name="Uria A.R."/>
            <person name="Helf M.J."/>
            <person name="Takada K."/>
            <person name="Gernert C."/>
            <person name="Steffens U.A."/>
            <person name="Heycke N."/>
            <person name="Schmitt S."/>
            <person name="Rinke C."/>
            <person name="Helfrich E.J."/>
            <person name="Brachmann A.O."/>
            <person name="Gurgui C."/>
            <person name="Wakimoto T."/>
            <person name="Kracht M."/>
            <person name="Crusemann M."/>
            <person name="Hentschel U."/>
            <person name="Abe I."/>
            <person name="Matsunaga S."/>
            <person name="Kalinowski J."/>
            <person name="Takeyama H."/>
            <person name="Piel J."/>
        </authorList>
    </citation>
    <scope>NUCLEOTIDE SEQUENCE [LARGE SCALE GENOMIC DNA]</scope>
    <source>
        <strain evidence="2">TSY2</strain>
    </source>
</reference>
<keyword evidence="2" id="KW-1185">Reference proteome</keyword>
<evidence type="ECO:0000313" key="2">
    <source>
        <dbReference type="Proteomes" id="UP000019140"/>
    </source>
</evidence>
<proteinExistence type="predicted"/>
<comment type="caution">
    <text evidence="1">The sequence shown here is derived from an EMBL/GenBank/DDBJ whole genome shotgun (WGS) entry which is preliminary data.</text>
</comment>